<reference evidence="8" key="1">
    <citation type="journal article" date="2020" name="mSystems">
        <title>Genome- and Community-Level Interaction Insights into Carbon Utilization and Element Cycling Functions of Hydrothermarchaeota in Hydrothermal Sediment.</title>
        <authorList>
            <person name="Zhou Z."/>
            <person name="Liu Y."/>
            <person name="Xu W."/>
            <person name="Pan J."/>
            <person name="Luo Z.H."/>
            <person name="Li M."/>
        </authorList>
    </citation>
    <scope>NUCLEOTIDE SEQUENCE [LARGE SCALE GENOMIC DNA]</scope>
    <source>
        <strain evidence="8">SpSt-780</strain>
    </source>
</reference>
<keyword evidence="3 4" id="KW-0648">Protein biosynthesis</keyword>
<dbReference type="GO" id="GO:0003743">
    <property type="term" value="F:translation initiation factor activity"/>
    <property type="evidence" value="ECO:0007669"/>
    <property type="project" value="UniProtKB-UniRule"/>
</dbReference>
<dbReference type="PANTHER" id="PTHR10938:SF0">
    <property type="entry name" value="TRANSLATION INITIATION FACTOR IF-3, MITOCHONDRIAL"/>
    <property type="match status" value="1"/>
</dbReference>
<dbReference type="GO" id="GO:0016020">
    <property type="term" value="C:membrane"/>
    <property type="evidence" value="ECO:0007669"/>
    <property type="project" value="TreeGrafter"/>
</dbReference>
<evidence type="ECO:0000256" key="4">
    <source>
        <dbReference type="HAMAP-Rule" id="MF_00080"/>
    </source>
</evidence>
<dbReference type="GO" id="GO:0032790">
    <property type="term" value="P:ribosome disassembly"/>
    <property type="evidence" value="ECO:0007669"/>
    <property type="project" value="TreeGrafter"/>
</dbReference>
<sequence>MKEYRTNRRIIADKVLVIDTDGNKIGVMSVEDALNIARDRGLDLVEVAPSADPPVCKIMDYHKFLFEEKKKEKLAKKKQAQGIKEMQFYPRIDVNDYNTKMKKIVEFLKDNQCVKININLKGRVRLHPELADSLMERIIEDTKEIAELSGEIKKTEKSYTFTIVPKKKKGE</sequence>
<dbReference type="GO" id="GO:0005829">
    <property type="term" value="C:cytosol"/>
    <property type="evidence" value="ECO:0007669"/>
    <property type="project" value="TreeGrafter"/>
</dbReference>
<dbReference type="InterPro" id="IPR001288">
    <property type="entry name" value="Translation_initiation_fac_3"/>
</dbReference>
<dbReference type="Gene3D" id="3.30.110.10">
    <property type="entry name" value="Translation initiation factor 3 (IF-3), C-terminal domain"/>
    <property type="match status" value="1"/>
</dbReference>
<keyword evidence="2 4" id="KW-0396">Initiation factor</keyword>
<name>A0A7C4U926_UNCW3</name>
<evidence type="ECO:0000259" key="6">
    <source>
        <dbReference type="Pfam" id="PF00707"/>
    </source>
</evidence>
<proteinExistence type="inferred from homology"/>
<dbReference type="Pfam" id="PF05198">
    <property type="entry name" value="IF3_N"/>
    <property type="match status" value="1"/>
</dbReference>
<keyword evidence="4" id="KW-0963">Cytoplasm</keyword>
<gene>
    <name evidence="4" type="primary">infC</name>
    <name evidence="8" type="ORF">ENV67_07450</name>
</gene>
<dbReference type="GO" id="GO:0043022">
    <property type="term" value="F:ribosome binding"/>
    <property type="evidence" value="ECO:0007669"/>
    <property type="project" value="TreeGrafter"/>
</dbReference>
<evidence type="ECO:0000259" key="7">
    <source>
        <dbReference type="Pfam" id="PF05198"/>
    </source>
</evidence>
<dbReference type="InterPro" id="IPR036787">
    <property type="entry name" value="T_IF-3_N_sf"/>
</dbReference>
<dbReference type="SUPFAM" id="SSF55200">
    <property type="entry name" value="Translation initiation factor IF3, C-terminal domain"/>
    <property type="match status" value="1"/>
</dbReference>
<comment type="caution">
    <text evidence="8">The sequence shown here is derived from an EMBL/GenBank/DDBJ whole genome shotgun (WGS) entry which is preliminary data.</text>
</comment>
<comment type="subcellular location">
    <subcellularLocation>
        <location evidence="4">Cytoplasm</location>
    </subcellularLocation>
</comment>
<dbReference type="Gene3D" id="3.10.20.80">
    <property type="entry name" value="Translation initiation factor 3 (IF-3), N-terminal domain"/>
    <property type="match status" value="1"/>
</dbReference>
<dbReference type="EMBL" id="DTHG01000092">
    <property type="protein sequence ID" value="HGW92355.1"/>
    <property type="molecule type" value="Genomic_DNA"/>
</dbReference>
<comment type="similarity">
    <text evidence="1 4">Belongs to the IF-3 family.</text>
</comment>
<accession>A0A7C4U926</accession>
<dbReference type="NCBIfam" id="TIGR00168">
    <property type="entry name" value="infC"/>
    <property type="match status" value="1"/>
</dbReference>
<evidence type="ECO:0000256" key="3">
    <source>
        <dbReference type="ARBA" id="ARBA00022917"/>
    </source>
</evidence>
<feature type="domain" description="Translation initiation factor 3 N-terminal" evidence="7">
    <location>
        <begin position="6"/>
        <end position="73"/>
    </location>
</feature>
<protein>
    <recommendedName>
        <fullName evidence="4 5">Translation initiation factor IF-3</fullName>
    </recommendedName>
</protein>
<evidence type="ECO:0000256" key="5">
    <source>
        <dbReference type="NCBIfam" id="TIGR00168"/>
    </source>
</evidence>
<dbReference type="PANTHER" id="PTHR10938">
    <property type="entry name" value="TRANSLATION INITIATION FACTOR IF-3"/>
    <property type="match status" value="1"/>
</dbReference>
<evidence type="ECO:0000256" key="1">
    <source>
        <dbReference type="ARBA" id="ARBA00005439"/>
    </source>
</evidence>
<dbReference type="InterPro" id="IPR019814">
    <property type="entry name" value="Translation_initiation_fac_3_N"/>
</dbReference>
<organism evidence="8">
    <name type="scientific">candidate division WOR-3 bacterium</name>
    <dbReference type="NCBI Taxonomy" id="2052148"/>
    <lineage>
        <taxon>Bacteria</taxon>
        <taxon>Bacteria division WOR-3</taxon>
    </lineage>
</organism>
<dbReference type="HAMAP" id="MF_00080">
    <property type="entry name" value="IF_3"/>
    <property type="match status" value="1"/>
</dbReference>
<feature type="domain" description="Translation initiation factor 3 C-terminal" evidence="6">
    <location>
        <begin position="83"/>
        <end position="166"/>
    </location>
</feature>
<dbReference type="InterPro" id="IPR036788">
    <property type="entry name" value="T_IF-3_C_sf"/>
</dbReference>
<dbReference type="AlphaFoldDB" id="A0A7C4U926"/>
<evidence type="ECO:0000313" key="8">
    <source>
        <dbReference type="EMBL" id="HGW92355.1"/>
    </source>
</evidence>
<dbReference type="InterPro" id="IPR019815">
    <property type="entry name" value="Translation_initiation_fac_3_C"/>
</dbReference>
<comment type="subunit">
    <text evidence="4">Monomer.</text>
</comment>
<dbReference type="FunFam" id="3.10.20.80:FF:000001">
    <property type="entry name" value="Translation initiation factor IF-3"/>
    <property type="match status" value="1"/>
</dbReference>
<comment type="function">
    <text evidence="4">IF-3 binds to the 30S ribosomal subunit and shifts the equilibrium between 70S ribosomes and their 50S and 30S subunits in favor of the free subunits, thus enhancing the availability of 30S subunits on which protein synthesis initiation begins.</text>
</comment>
<dbReference type="SUPFAM" id="SSF54364">
    <property type="entry name" value="Translation initiation factor IF3, N-terminal domain"/>
    <property type="match status" value="1"/>
</dbReference>
<evidence type="ECO:0000256" key="2">
    <source>
        <dbReference type="ARBA" id="ARBA00022540"/>
    </source>
</evidence>
<dbReference type="Pfam" id="PF00707">
    <property type="entry name" value="IF3_C"/>
    <property type="match status" value="1"/>
</dbReference>